<accession>A0ABY6JFW6</accession>
<evidence type="ECO:0000259" key="7">
    <source>
        <dbReference type="Pfam" id="PF22003"/>
    </source>
</evidence>
<dbReference type="InterPro" id="IPR008966">
    <property type="entry name" value="Adhesion_dom_sf"/>
</dbReference>
<dbReference type="Gene3D" id="2.60.40.3310">
    <property type="match status" value="1"/>
</dbReference>
<dbReference type="Pfam" id="PF00419">
    <property type="entry name" value="Fimbrial"/>
    <property type="match status" value="1"/>
</dbReference>
<keyword evidence="9" id="KW-1185">Reference proteome</keyword>
<dbReference type="PANTHER" id="PTHR33420">
    <property type="entry name" value="FIMBRIAL SUBUNIT ELFA-RELATED"/>
    <property type="match status" value="1"/>
</dbReference>
<comment type="similarity">
    <text evidence="2">Belongs to the fimbrial protein family.</text>
</comment>
<dbReference type="PANTHER" id="PTHR33420:SF12">
    <property type="entry name" value="FIMBRIN-LIKE PROTEIN FIMI-RELATED"/>
    <property type="match status" value="1"/>
</dbReference>
<proteinExistence type="inferred from homology"/>
<dbReference type="EMBL" id="CP074352">
    <property type="protein sequence ID" value="UYU32722.1"/>
    <property type="molecule type" value="Genomic_DNA"/>
</dbReference>
<evidence type="ECO:0000259" key="6">
    <source>
        <dbReference type="Pfam" id="PF00419"/>
    </source>
</evidence>
<dbReference type="InterPro" id="IPR050263">
    <property type="entry name" value="Bact_Fimbrial_Adh_Pro"/>
</dbReference>
<gene>
    <name evidence="8" type="ORF">KFZ77_04170</name>
</gene>
<dbReference type="InterPro" id="IPR000259">
    <property type="entry name" value="Adhesion_dom_fimbrial"/>
</dbReference>
<dbReference type="Pfam" id="PF22003">
    <property type="entry name" value="MrkDrd"/>
    <property type="match status" value="1"/>
</dbReference>
<dbReference type="InterPro" id="IPR054160">
    <property type="entry name" value="MrkD_recept-bd"/>
</dbReference>
<evidence type="ECO:0000256" key="5">
    <source>
        <dbReference type="SAM" id="SignalP"/>
    </source>
</evidence>
<evidence type="ECO:0000313" key="9">
    <source>
        <dbReference type="Proteomes" id="UP001156318"/>
    </source>
</evidence>
<sequence length="323" mass="33673">MKSLLKFIFLIASLSLGHCAYARCDPNETSPNVKFNLAFDNVVVPQGATPGTLIAEKKASQAVSPDWGCVPDYTLKNTYLVGADTGLKYQSCTIYSTNVPGIGYALQGDHGGAASSSGCSDNSYHFPDTWVNTGGGFYDALSVSMMLFVTGSAKSGTLSTGEYGRFDYGQETMLNGYIVSLTSGSVLALSCNLSASNINVPIGDIPADSFNGVGSVSPAADFDIGLTCNRDANVSVILNGTHSSETSDNSVIALSDTGKQASGIGVQILNNGTPLDIGTSVSLKKIEGNNLATFPFSARYYQTSSKITAGNANTTATLDIIYQ</sequence>
<evidence type="ECO:0000256" key="3">
    <source>
        <dbReference type="ARBA" id="ARBA00022729"/>
    </source>
</evidence>
<dbReference type="Proteomes" id="UP001156318">
    <property type="component" value="Chromosome"/>
</dbReference>
<dbReference type="InterPro" id="IPR036937">
    <property type="entry name" value="Adhesion_dom_fimbrial_sf"/>
</dbReference>
<dbReference type="Gene3D" id="2.60.40.1090">
    <property type="entry name" value="Fimbrial-type adhesion domain"/>
    <property type="match status" value="1"/>
</dbReference>
<dbReference type="RefSeq" id="WP_264385511.1">
    <property type="nucleotide sequence ID" value="NZ_CP074352.1"/>
</dbReference>
<reference evidence="8 9" key="1">
    <citation type="submission" date="2021-05" db="EMBL/GenBank/DDBJ databases">
        <title>Isolation, identification, and the growth promoting effects of Pantoea dispersa strain YSD J2 from the aboveground leaves of Cyperus esculentus L.Var. Sativus.</title>
        <authorList>
            <person name="Wang S."/>
            <person name="Tang X.M."/>
            <person name="Huang Y.N."/>
        </authorList>
    </citation>
    <scope>NUCLEOTIDE SEQUENCE [LARGE SCALE GENOMIC DNA]</scope>
    <source>
        <strain evidence="9">YSD YN2</strain>
    </source>
</reference>
<protein>
    <submittedName>
        <fullName evidence="8">Fimbrial protein</fullName>
    </submittedName>
</protein>
<feature type="domain" description="Fimbrial-type adhesion" evidence="6">
    <location>
        <begin position="183"/>
        <end position="323"/>
    </location>
</feature>
<keyword evidence="3 5" id="KW-0732">Signal</keyword>
<dbReference type="SUPFAM" id="SSF49401">
    <property type="entry name" value="Bacterial adhesins"/>
    <property type="match status" value="1"/>
</dbReference>
<organism evidence="8 9">
    <name type="scientific">Siccibacter colletis</name>
    <dbReference type="NCBI Taxonomy" id="1505757"/>
    <lineage>
        <taxon>Bacteria</taxon>
        <taxon>Pseudomonadati</taxon>
        <taxon>Pseudomonadota</taxon>
        <taxon>Gammaproteobacteria</taxon>
        <taxon>Enterobacterales</taxon>
        <taxon>Enterobacteriaceae</taxon>
        <taxon>Siccibacter</taxon>
    </lineage>
</organism>
<keyword evidence="4" id="KW-0281">Fimbrium</keyword>
<evidence type="ECO:0000256" key="4">
    <source>
        <dbReference type="ARBA" id="ARBA00023263"/>
    </source>
</evidence>
<name>A0ABY6JFW6_9ENTR</name>
<feature type="chain" id="PRO_5045897353" evidence="5">
    <location>
        <begin position="23"/>
        <end position="323"/>
    </location>
</feature>
<evidence type="ECO:0000313" key="8">
    <source>
        <dbReference type="EMBL" id="UYU32722.1"/>
    </source>
</evidence>
<comment type="subcellular location">
    <subcellularLocation>
        <location evidence="1">Fimbrium</location>
    </subcellularLocation>
</comment>
<feature type="domain" description="MrkD-like receptor binding" evidence="7">
    <location>
        <begin position="36"/>
        <end position="175"/>
    </location>
</feature>
<evidence type="ECO:0000256" key="2">
    <source>
        <dbReference type="ARBA" id="ARBA00006671"/>
    </source>
</evidence>
<feature type="signal peptide" evidence="5">
    <location>
        <begin position="1"/>
        <end position="22"/>
    </location>
</feature>
<evidence type="ECO:0000256" key="1">
    <source>
        <dbReference type="ARBA" id="ARBA00004561"/>
    </source>
</evidence>